<evidence type="ECO:0000313" key="9">
    <source>
        <dbReference type="EMBL" id="KAK3749259.1"/>
    </source>
</evidence>
<dbReference type="InterPro" id="IPR045249">
    <property type="entry name" value="HARBI1-like"/>
</dbReference>
<keyword evidence="7" id="KW-0539">Nucleus</keyword>
<evidence type="ECO:0000256" key="4">
    <source>
        <dbReference type="ARBA" id="ARBA00022722"/>
    </source>
</evidence>
<accession>A0AAE1D0C4</accession>
<comment type="similarity">
    <text evidence="3">Belongs to the HARBI1 family.</text>
</comment>
<dbReference type="InterPro" id="IPR027806">
    <property type="entry name" value="HARBI1_dom"/>
</dbReference>
<feature type="domain" description="DDE Tnp4" evidence="8">
    <location>
        <begin position="13"/>
        <end position="162"/>
    </location>
</feature>
<keyword evidence="4" id="KW-0540">Nuclease</keyword>
<evidence type="ECO:0000256" key="1">
    <source>
        <dbReference type="ARBA" id="ARBA00001968"/>
    </source>
</evidence>
<organism evidence="9 10">
    <name type="scientific">Elysia crispata</name>
    <name type="common">lettuce slug</name>
    <dbReference type="NCBI Taxonomy" id="231223"/>
    <lineage>
        <taxon>Eukaryota</taxon>
        <taxon>Metazoa</taxon>
        <taxon>Spiralia</taxon>
        <taxon>Lophotrochozoa</taxon>
        <taxon>Mollusca</taxon>
        <taxon>Gastropoda</taxon>
        <taxon>Heterobranchia</taxon>
        <taxon>Euthyneura</taxon>
        <taxon>Panpulmonata</taxon>
        <taxon>Sacoglossa</taxon>
        <taxon>Placobranchoidea</taxon>
        <taxon>Plakobranchidae</taxon>
        <taxon>Elysia</taxon>
    </lineage>
</organism>
<dbReference type="Proteomes" id="UP001283361">
    <property type="component" value="Unassembled WGS sequence"/>
</dbReference>
<comment type="cofactor">
    <cofactor evidence="1">
        <name>a divalent metal cation</name>
        <dbReference type="ChEBI" id="CHEBI:60240"/>
    </cofactor>
</comment>
<evidence type="ECO:0000256" key="5">
    <source>
        <dbReference type="ARBA" id="ARBA00022723"/>
    </source>
</evidence>
<dbReference type="GO" id="GO:0005634">
    <property type="term" value="C:nucleus"/>
    <property type="evidence" value="ECO:0007669"/>
    <property type="project" value="UniProtKB-SubCell"/>
</dbReference>
<evidence type="ECO:0000259" key="8">
    <source>
        <dbReference type="Pfam" id="PF13359"/>
    </source>
</evidence>
<keyword evidence="10" id="KW-1185">Reference proteome</keyword>
<comment type="subcellular location">
    <subcellularLocation>
        <location evidence="2">Nucleus</location>
    </subcellularLocation>
</comment>
<dbReference type="GO" id="GO:0046872">
    <property type="term" value="F:metal ion binding"/>
    <property type="evidence" value="ECO:0007669"/>
    <property type="project" value="UniProtKB-KW"/>
</dbReference>
<evidence type="ECO:0000256" key="2">
    <source>
        <dbReference type="ARBA" id="ARBA00004123"/>
    </source>
</evidence>
<keyword evidence="6" id="KW-0378">Hydrolase</keyword>
<proteinExistence type="inferred from homology"/>
<dbReference type="GO" id="GO:0016787">
    <property type="term" value="F:hydrolase activity"/>
    <property type="evidence" value="ECO:0007669"/>
    <property type="project" value="UniProtKB-KW"/>
</dbReference>
<dbReference type="PANTHER" id="PTHR22930">
    <property type="match status" value="1"/>
</dbReference>
<evidence type="ECO:0000256" key="7">
    <source>
        <dbReference type="ARBA" id="ARBA00023242"/>
    </source>
</evidence>
<dbReference type="AlphaFoldDB" id="A0AAE1D0C4"/>
<dbReference type="EMBL" id="JAWDGP010005950">
    <property type="protein sequence ID" value="KAK3749259.1"/>
    <property type="molecule type" value="Genomic_DNA"/>
</dbReference>
<name>A0AAE1D0C4_9GAST</name>
<comment type="caution">
    <text evidence="9">The sequence shown here is derived from an EMBL/GenBank/DDBJ whole genome shotgun (WGS) entry which is preliminary data.</text>
</comment>
<gene>
    <name evidence="9" type="ORF">RRG08_038645</name>
</gene>
<protein>
    <recommendedName>
        <fullName evidence="8">DDE Tnp4 domain-containing protein</fullName>
    </recommendedName>
</protein>
<dbReference type="PANTHER" id="PTHR22930:SF269">
    <property type="entry name" value="NUCLEASE HARBI1-LIKE PROTEIN"/>
    <property type="match status" value="1"/>
</dbReference>
<dbReference type="Pfam" id="PF13359">
    <property type="entry name" value="DDE_Tnp_4"/>
    <property type="match status" value="1"/>
</dbReference>
<sequence>MENILRCRTPPIVYYNYKGYPSVVLMALSDADSCFILVDCGQYGRISDAGVYNISRISTLLEEKQLDIPTATFKISGSDIDIPFMIIGDEAFPLKPYLMKPFAARTLNAKRRLYNYRHSRARRAVECAFGIMSRKFEVFQRPMRVQPDKAVLLTNAAVCLHNFIRRRDGNLVDSSSTVTYEVMENRGDGMQPLAINARGGRATDEAIAIRDGIADFFSVPDGSFTYRQKSEQAHFPASRLFTREAGNVRREVVWDIFEQNTSNHFSVHAGSGKWEAGSGKREALWSSSLKCASIGVLVLILHATSDVGFYTGRRKVGKPPLSTTLSGLPHWLQGETTKGGEKPKMRGVPQVFIVFILPCTDNLPLSSPAH</sequence>
<keyword evidence="5" id="KW-0479">Metal-binding</keyword>
<evidence type="ECO:0000256" key="6">
    <source>
        <dbReference type="ARBA" id="ARBA00022801"/>
    </source>
</evidence>
<evidence type="ECO:0000313" key="10">
    <source>
        <dbReference type="Proteomes" id="UP001283361"/>
    </source>
</evidence>
<reference evidence="9" key="1">
    <citation type="journal article" date="2023" name="G3 (Bethesda)">
        <title>A reference genome for the long-term kleptoplast-retaining sea slug Elysia crispata morphotype clarki.</title>
        <authorList>
            <person name="Eastman K.E."/>
            <person name="Pendleton A.L."/>
            <person name="Shaikh M.A."/>
            <person name="Suttiyut T."/>
            <person name="Ogas R."/>
            <person name="Tomko P."/>
            <person name="Gavelis G."/>
            <person name="Widhalm J.R."/>
            <person name="Wisecaver J.H."/>
        </authorList>
    </citation>
    <scope>NUCLEOTIDE SEQUENCE</scope>
    <source>
        <strain evidence="9">ECLA1</strain>
    </source>
</reference>
<evidence type="ECO:0000256" key="3">
    <source>
        <dbReference type="ARBA" id="ARBA00006958"/>
    </source>
</evidence>
<dbReference type="GO" id="GO:0004518">
    <property type="term" value="F:nuclease activity"/>
    <property type="evidence" value="ECO:0007669"/>
    <property type="project" value="UniProtKB-KW"/>
</dbReference>